<dbReference type="CDD" id="cd00077">
    <property type="entry name" value="HDc"/>
    <property type="match status" value="1"/>
</dbReference>
<evidence type="ECO:0000313" key="3">
    <source>
        <dbReference type="Proteomes" id="UP001358417"/>
    </source>
</evidence>
<protein>
    <recommendedName>
        <fullName evidence="1">HD/PDEase domain-containing protein</fullName>
    </recommendedName>
</protein>
<dbReference type="InterPro" id="IPR003607">
    <property type="entry name" value="HD/PDEase_dom"/>
</dbReference>
<dbReference type="Gene3D" id="1.10.3210.10">
    <property type="entry name" value="Hypothetical protein af1432"/>
    <property type="match status" value="1"/>
</dbReference>
<sequence length="254" mass="27613">MSDEATRLYGLTAVPADQSAQKASTPNPKPVAISALKPPSTALAARVDEYVRSKLDADTYRHSLRVYSYGCAIARECFPEFGLTAGSELDETWFLTAMLHDIGTTAENLTSTRLSYEFWAGYHALALLQDPTVTGGSTGAVAPRDQAESVAEAIIRHQDVQDKGQITLVTRLIHWGTLLDNIGAGAELIHTETIQSVVKEYPRPGWSGCFQRTVEKEKSVKPYAMVSRIEGFEEAIRKNGDGSAGGLMAKYDGE</sequence>
<evidence type="ECO:0000313" key="2">
    <source>
        <dbReference type="EMBL" id="KAK5054718.1"/>
    </source>
</evidence>
<proteinExistence type="predicted"/>
<dbReference type="NCBIfam" id="TIGR03401">
    <property type="entry name" value="cyanamide_fam"/>
    <property type="match status" value="1"/>
</dbReference>
<gene>
    <name evidence="2" type="ORF">LTR84_001610</name>
</gene>
<organism evidence="2 3">
    <name type="scientific">Exophiala bonariae</name>
    <dbReference type="NCBI Taxonomy" id="1690606"/>
    <lineage>
        <taxon>Eukaryota</taxon>
        <taxon>Fungi</taxon>
        <taxon>Dikarya</taxon>
        <taxon>Ascomycota</taxon>
        <taxon>Pezizomycotina</taxon>
        <taxon>Eurotiomycetes</taxon>
        <taxon>Chaetothyriomycetidae</taxon>
        <taxon>Chaetothyriales</taxon>
        <taxon>Herpotrichiellaceae</taxon>
        <taxon>Exophiala</taxon>
    </lineage>
</organism>
<dbReference type="SMART" id="SM00471">
    <property type="entry name" value="HDc"/>
    <property type="match status" value="1"/>
</dbReference>
<dbReference type="InterPro" id="IPR017771">
    <property type="entry name" value="Cyanamide_hydratase_HD"/>
</dbReference>
<dbReference type="GeneID" id="89969830"/>
<accession>A0AAV9NFK7</accession>
<dbReference type="PANTHER" id="PTHR35569">
    <property type="entry name" value="CYANAMIDE HYDRATASE DDI2-RELATED"/>
    <property type="match status" value="1"/>
</dbReference>
<dbReference type="AlphaFoldDB" id="A0AAV9NFK7"/>
<dbReference type="SUPFAM" id="SSF109604">
    <property type="entry name" value="HD-domain/PDEase-like"/>
    <property type="match status" value="1"/>
</dbReference>
<feature type="domain" description="HD/PDEase" evidence="1">
    <location>
        <begin position="55"/>
        <end position="191"/>
    </location>
</feature>
<dbReference type="Proteomes" id="UP001358417">
    <property type="component" value="Unassembled WGS sequence"/>
</dbReference>
<dbReference type="PANTHER" id="PTHR35569:SF1">
    <property type="entry name" value="CYANAMIDE HYDRATASE DDI2-RELATED"/>
    <property type="match status" value="1"/>
</dbReference>
<comment type="caution">
    <text evidence="2">The sequence shown here is derived from an EMBL/GenBank/DDBJ whole genome shotgun (WGS) entry which is preliminary data.</text>
</comment>
<reference evidence="2 3" key="1">
    <citation type="submission" date="2023-08" db="EMBL/GenBank/DDBJ databases">
        <title>Black Yeasts Isolated from many extreme environments.</title>
        <authorList>
            <person name="Coleine C."/>
            <person name="Stajich J.E."/>
            <person name="Selbmann L."/>
        </authorList>
    </citation>
    <scope>NUCLEOTIDE SEQUENCE [LARGE SCALE GENOMIC DNA]</scope>
    <source>
        <strain evidence="2 3">CCFEE 5792</strain>
    </source>
</reference>
<name>A0AAV9NFK7_9EURO</name>
<dbReference type="EMBL" id="JAVRRD010000010">
    <property type="protein sequence ID" value="KAK5054718.1"/>
    <property type="molecule type" value="Genomic_DNA"/>
</dbReference>
<dbReference type="RefSeq" id="XP_064707491.1">
    <property type="nucleotide sequence ID" value="XM_064845233.1"/>
</dbReference>
<evidence type="ECO:0000259" key="1">
    <source>
        <dbReference type="SMART" id="SM00471"/>
    </source>
</evidence>
<keyword evidence="3" id="KW-1185">Reference proteome</keyword>